<keyword evidence="4" id="KW-0808">Transferase</keyword>
<dbReference type="EC" id="2.7.13.3" evidence="2"/>
<organism evidence="11 12">
    <name type="scientific">Desulfitobacterium hafniense DP7</name>
    <dbReference type="NCBI Taxonomy" id="537010"/>
    <lineage>
        <taxon>Bacteria</taxon>
        <taxon>Bacillati</taxon>
        <taxon>Bacillota</taxon>
        <taxon>Clostridia</taxon>
        <taxon>Eubacteriales</taxon>
        <taxon>Desulfitobacteriaceae</taxon>
        <taxon>Desulfitobacterium</taxon>
    </lineage>
</organism>
<keyword evidence="9" id="KW-1133">Transmembrane helix</keyword>
<keyword evidence="9" id="KW-0812">Transmembrane</keyword>
<dbReference type="InterPro" id="IPR005467">
    <property type="entry name" value="His_kinase_dom"/>
</dbReference>
<evidence type="ECO:0000256" key="1">
    <source>
        <dbReference type="ARBA" id="ARBA00000085"/>
    </source>
</evidence>
<evidence type="ECO:0000259" key="10">
    <source>
        <dbReference type="PROSITE" id="PS50109"/>
    </source>
</evidence>
<keyword evidence="6 11" id="KW-0418">Kinase</keyword>
<comment type="caution">
    <text evidence="11">The sequence shown here is derived from an EMBL/GenBank/DDBJ whole genome shotgun (WGS) entry which is preliminary data.</text>
</comment>
<name>G9XNY2_DESHA</name>
<comment type="catalytic activity">
    <reaction evidence="1">
        <text>ATP + protein L-histidine = ADP + protein N-phospho-L-histidine.</text>
        <dbReference type="EC" id="2.7.13.3"/>
    </reaction>
</comment>
<evidence type="ECO:0000256" key="3">
    <source>
        <dbReference type="ARBA" id="ARBA00022553"/>
    </source>
</evidence>
<dbReference type="PROSITE" id="PS50109">
    <property type="entry name" value="HIS_KIN"/>
    <property type="match status" value="1"/>
</dbReference>
<evidence type="ECO:0000313" key="11">
    <source>
        <dbReference type="EMBL" id="EHL06628.1"/>
    </source>
</evidence>
<sequence>MEVCLLFLWKTLKHHSIAAIGLLYFISRLVYTDIQWVIPSPYFLFLHTLLEFFSIIVSFTIALQCLASYPYTKSDRKYLLGIIFMSVGLYDLMHVLTYKGMFLNSTGARSTYFWLIARLTEAIGLLIYILNRAPKKRVSRVLGSVCLTIILIVIMKWGASLPAMLTPDGGLTPLKIAVEYFVCSLNFAALFILIYKSHSEEVPKRSNLSNALLLLLISELFFTIYNNIYDIDNVAGHIFKFLGYIFILKNILIKNLHEPFKKIASGFQYFNTVFQFAPVGLSIIRISDNQFLEINHCFTNYLGLLGEDVIGKTPLEVGFNATDWTKILDYAKNNKPHSGATSLGNLEISLEREGSGIAAISAETIQLGHEECILMSLTDIKELKSLHTEMVRLDRLNLVGQMAAGIAHEIRNPMTTVRGYLQLMGEKTQDMGQKSTLHFMIEELDRANTIIKEFLTLAKSHKPNYQIFNLNTLLQNLHPLIEADSFTQNKQIRFTPGDIPDIEISPKDITQMVLNICRNGLEAMSEGGCLTIQTYKKNHTVVLAIKDEGHGIPKELLEKLGTPFFTTKESGTGLGLSICYKIAKSHNARIDVLSSPGGTQFLISFPLQSILISSD</sequence>
<dbReference type="HOGENOM" id="CLU_021622_0_0_9"/>
<dbReference type="InterPro" id="IPR004358">
    <property type="entry name" value="Sig_transdc_His_kin-like_C"/>
</dbReference>
<dbReference type="PANTHER" id="PTHR43065">
    <property type="entry name" value="SENSOR HISTIDINE KINASE"/>
    <property type="match status" value="1"/>
</dbReference>
<evidence type="ECO:0000256" key="6">
    <source>
        <dbReference type="ARBA" id="ARBA00022777"/>
    </source>
</evidence>
<dbReference type="EMBL" id="AFZX01000069">
    <property type="protein sequence ID" value="EHL06628.1"/>
    <property type="molecule type" value="Genomic_DNA"/>
</dbReference>
<dbReference type="InterPro" id="IPR033425">
    <property type="entry name" value="MASE3"/>
</dbReference>
<dbReference type="SUPFAM" id="SSF47384">
    <property type="entry name" value="Homodimeric domain of signal transducing histidine kinase"/>
    <property type="match status" value="1"/>
</dbReference>
<dbReference type="Gene3D" id="3.30.565.10">
    <property type="entry name" value="Histidine kinase-like ATPase, C-terminal domain"/>
    <property type="match status" value="1"/>
</dbReference>
<dbReference type="Proteomes" id="UP000004416">
    <property type="component" value="Unassembled WGS sequence"/>
</dbReference>
<dbReference type="Pfam" id="PF00512">
    <property type="entry name" value="HisKA"/>
    <property type="match status" value="1"/>
</dbReference>
<dbReference type="SUPFAM" id="SSF55874">
    <property type="entry name" value="ATPase domain of HSP90 chaperone/DNA topoisomerase II/histidine kinase"/>
    <property type="match status" value="1"/>
</dbReference>
<feature type="transmembrane region" description="Helical" evidence="9">
    <location>
        <begin position="43"/>
        <end position="66"/>
    </location>
</feature>
<keyword evidence="3" id="KW-0597">Phosphoprotein</keyword>
<keyword evidence="7" id="KW-0067">ATP-binding</keyword>
<dbReference type="InterPro" id="IPR003594">
    <property type="entry name" value="HATPase_dom"/>
</dbReference>
<dbReference type="InterPro" id="IPR036890">
    <property type="entry name" value="HATPase_C_sf"/>
</dbReference>
<keyword evidence="9" id="KW-0472">Membrane</keyword>
<dbReference type="PANTHER" id="PTHR43065:SF46">
    <property type="entry name" value="C4-DICARBOXYLATE TRANSPORT SENSOR PROTEIN DCTB"/>
    <property type="match status" value="1"/>
</dbReference>
<dbReference type="SMART" id="SM00388">
    <property type="entry name" value="HisKA"/>
    <property type="match status" value="1"/>
</dbReference>
<dbReference type="PRINTS" id="PR00344">
    <property type="entry name" value="BCTRLSENSOR"/>
</dbReference>
<evidence type="ECO:0000256" key="9">
    <source>
        <dbReference type="SAM" id="Phobius"/>
    </source>
</evidence>
<evidence type="ECO:0000256" key="4">
    <source>
        <dbReference type="ARBA" id="ARBA00022679"/>
    </source>
</evidence>
<dbReference type="Pfam" id="PF17159">
    <property type="entry name" value="MASE3"/>
    <property type="match status" value="1"/>
</dbReference>
<gene>
    <name evidence="11" type="ORF">HMPREF0322_02677</name>
</gene>
<feature type="transmembrane region" description="Helical" evidence="9">
    <location>
        <begin position="142"/>
        <end position="165"/>
    </location>
</feature>
<feature type="transmembrane region" description="Helical" evidence="9">
    <location>
        <begin position="78"/>
        <end position="99"/>
    </location>
</feature>
<feature type="transmembrane region" description="Helical" evidence="9">
    <location>
        <begin position="207"/>
        <end position="228"/>
    </location>
</feature>
<dbReference type="CDD" id="cd00082">
    <property type="entry name" value="HisKA"/>
    <property type="match status" value="1"/>
</dbReference>
<evidence type="ECO:0000256" key="5">
    <source>
        <dbReference type="ARBA" id="ARBA00022741"/>
    </source>
</evidence>
<evidence type="ECO:0000256" key="2">
    <source>
        <dbReference type="ARBA" id="ARBA00012438"/>
    </source>
</evidence>
<feature type="transmembrane region" description="Helical" evidence="9">
    <location>
        <begin position="111"/>
        <end position="130"/>
    </location>
</feature>
<dbReference type="Pfam" id="PF02518">
    <property type="entry name" value="HATPase_c"/>
    <property type="match status" value="1"/>
</dbReference>
<evidence type="ECO:0000256" key="7">
    <source>
        <dbReference type="ARBA" id="ARBA00022840"/>
    </source>
</evidence>
<keyword evidence="8" id="KW-0902">Two-component regulatory system</keyword>
<dbReference type="Gene3D" id="1.10.287.130">
    <property type="match status" value="1"/>
</dbReference>
<feature type="transmembrane region" description="Helical" evidence="9">
    <location>
        <begin position="177"/>
        <end position="195"/>
    </location>
</feature>
<protein>
    <recommendedName>
        <fullName evidence="2">histidine kinase</fullName>
        <ecNumber evidence="2">2.7.13.3</ecNumber>
    </recommendedName>
</protein>
<feature type="transmembrane region" description="Helical" evidence="9">
    <location>
        <begin position="12"/>
        <end position="31"/>
    </location>
</feature>
<feature type="domain" description="Histidine kinase" evidence="10">
    <location>
        <begin position="405"/>
        <end position="609"/>
    </location>
</feature>
<dbReference type="InterPro" id="IPR003661">
    <property type="entry name" value="HisK_dim/P_dom"/>
</dbReference>
<accession>G9XNY2</accession>
<dbReference type="PATRIC" id="fig|537010.4.peg.2510"/>
<dbReference type="GO" id="GO:0005524">
    <property type="term" value="F:ATP binding"/>
    <property type="evidence" value="ECO:0007669"/>
    <property type="project" value="UniProtKB-KW"/>
</dbReference>
<evidence type="ECO:0000256" key="8">
    <source>
        <dbReference type="ARBA" id="ARBA00023012"/>
    </source>
</evidence>
<dbReference type="AlphaFoldDB" id="G9XNY2"/>
<dbReference type="GO" id="GO:0000155">
    <property type="term" value="F:phosphorelay sensor kinase activity"/>
    <property type="evidence" value="ECO:0007669"/>
    <property type="project" value="InterPro"/>
</dbReference>
<proteinExistence type="predicted"/>
<dbReference type="InterPro" id="IPR036097">
    <property type="entry name" value="HisK_dim/P_sf"/>
</dbReference>
<dbReference type="SMART" id="SM00387">
    <property type="entry name" value="HATPase_c"/>
    <property type="match status" value="1"/>
</dbReference>
<keyword evidence="5" id="KW-0547">Nucleotide-binding</keyword>
<evidence type="ECO:0000313" key="12">
    <source>
        <dbReference type="Proteomes" id="UP000004416"/>
    </source>
</evidence>
<reference evidence="11 12" key="1">
    <citation type="submission" date="2011-08" db="EMBL/GenBank/DDBJ databases">
        <authorList>
            <person name="Weinstock G."/>
            <person name="Sodergren E."/>
            <person name="Clifton S."/>
            <person name="Fulton L."/>
            <person name="Fulton B."/>
            <person name="Courtney L."/>
            <person name="Fronick C."/>
            <person name="Harrison M."/>
            <person name="Strong C."/>
            <person name="Farmer C."/>
            <person name="Delahaunty K."/>
            <person name="Markovic C."/>
            <person name="Hall O."/>
            <person name="Minx P."/>
            <person name="Tomlinson C."/>
            <person name="Mitreva M."/>
            <person name="Hou S."/>
            <person name="Chen J."/>
            <person name="Wollam A."/>
            <person name="Pepin K.H."/>
            <person name="Johnson M."/>
            <person name="Bhonagiri V."/>
            <person name="Zhang X."/>
            <person name="Suruliraj S."/>
            <person name="Warren W."/>
            <person name="Chinwalla A."/>
            <person name="Mardis E.R."/>
            <person name="Wilson R.K."/>
        </authorList>
    </citation>
    <scope>NUCLEOTIDE SEQUENCE [LARGE SCALE GENOMIC DNA]</scope>
    <source>
        <strain evidence="11 12">DP7</strain>
    </source>
</reference>